<keyword evidence="3 6" id="KW-0731">Sigma factor</keyword>
<dbReference type="PROSITE" id="PS00715">
    <property type="entry name" value="SIGMA70_1"/>
    <property type="match status" value="1"/>
</dbReference>
<organism evidence="9 10">
    <name type="scientific">Sphenostylis stenocarpa</name>
    <dbReference type="NCBI Taxonomy" id="92480"/>
    <lineage>
        <taxon>Eukaryota</taxon>
        <taxon>Viridiplantae</taxon>
        <taxon>Streptophyta</taxon>
        <taxon>Embryophyta</taxon>
        <taxon>Tracheophyta</taxon>
        <taxon>Spermatophyta</taxon>
        <taxon>Magnoliopsida</taxon>
        <taxon>eudicotyledons</taxon>
        <taxon>Gunneridae</taxon>
        <taxon>Pentapetalae</taxon>
        <taxon>rosids</taxon>
        <taxon>fabids</taxon>
        <taxon>Fabales</taxon>
        <taxon>Fabaceae</taxon>
        <taxon>Papilionoideae</taxon>
        <taxon>50 kb inversion clade</taxon>
        <taxon>NPAAA clade</taxon>
        <taxon>indigoferoid/millettioid clade</taxon>
        <taxon>Phaseoleae</taxon>
        <taxon>Sphenostylis</taxon>
    </lineage>
</organism>
<dbReference type="GO" id="GO:0003677">
    <property type="term" value="F:DNA binding"/>
    <property type="evidence" value="ECO:0007669"/>
    <property type="project" value="UniProtKB-KW"/>
</dbReference>
<dbReference type="PRINTS" id="PR00046">
    <property type="entry name" value="SIGMA70FCT"/>
</dbReference>
<dbReference type="InterPro" id="IPR013324">
    <property type="entry name" value="RNA_pol_sigma_r3/r4-like"/>
</dbReference>
<evidence type="ECO:0000256" key="4">
    <source>
        <dbReference type="ARBA" id="ARBA00023125"/>
    </source>
</evidence>
<dbReference type="GO" id="GO:0006352">
    <property type="term" value="P:DNA-templated transcription initiation"/>
    <property type="evidence" value="ECO:0007669"/>
    <property type="project" value="UniProtKB-UniRule"/>
</dbReference>
<keyword evidence="2 6" id="KW-0805">Transcription regulation</keyword>
<dbReference type="PANTHER" id="PTHR30603">
    <property type="entry name" value="RNA POLYMERASE SIGMA FACTOR RPO"/>
    <property type="match status" value="1"/>
</dbReference>
<protein>
    <recommendedName>
        <fullName evidence="6">RNA polymerase sigma factor</fullName>
    </recommendedName>
</protein>
<accession>A0AA86SS80</accession>
<dbReference type="InterPro" id="IPR007627">
    <property type="entry name" value="RNA_pol_sigma70_r2"/>
</dbReference>
<comment type="function">
    <text evidence="6">Sigma factors are initiation factors that promote the attachment of plastid-encoded RNA polymerase (PEP) to specific initiation sites and are then released.</text>
</comment>
<dbReference type="AlphaFoldDB" id="A0AA86SS80"/>
<feature type="domain" description="RNA polymerase sigma-70" evidence="8">
    <location>
        <begin position="626"/>
        <end position="652"/>
    </location>
</feature>
<evidence type="ECO:0000259" key="7">
    <source>
        <dbReference type="PROSITE" id="PS00715"/>
    </source>
</evidence>
<dbReference type="EMBL" id="OY731404">
    <property type="protein sequence ID" value="CAJ1968608.1"/>
    <property type="molecule type" value="Genomic_DNA"/>
</dbReference>
<dbReference type="PROSITE" id="PS00716">
    <property type="entry name" value="SIGMA70_2"/>
    <property type="match status" value="1"/>
</dbReference>
<keyword evidence="6" id="KW-0934">Plastid</keyword>
<comment type="similarity">
    <text evidence="1 6">Belongs to the sigma-70 factor family.</text>
</comment>
<dbReference type="Pfam" id="PF04545">
    <property type="entry name" value="Sigma70_r4"/>
    <property type="match status" value="1"/>
</dbReference>
<evidence type="ECO:0000256" key="1">
    <source>
        <dbReference type="ARBA" id="ARBA00007788"/>
    </source>
</evidence>
<dbReference type="Pfam" id="PF04542">
    <property type="entry name" value="Sigma70_r2"/>
    <property type="match status" value="1"/>
</dbReference>
<evidence type="ECO:0000256" key="5">
    <source>
        <dbReference type="ARBA" id="ARBA00023163"/>
    </source>
</evidence>
<dbReference type="Pfam" id="PF04539">
    <property type="entry name" value="Sigma70_r3"/>
    <property type="match status" value="1"/>
</dbReference>
<dbReference type="SUPFAM" id="SSF88946">
    <property type="entry name" value="Sigma2 domain of RNA polymerase sigma factors"/>
    <property type="match status" value="1"/>
</dbReference>
<dbReference type="InterPro" id="IPR036388">
    <property type="entry name" value="WH-like_DNA-bd_sf"/>
</dbReference>
<keyword evidence="4 6" id="KW-0238">DNA-binding</keyword>
<proteinExistence type="inferred from homology"/>
<dbReference type="InterPro" id="IPR000943">
    <property type="entry name" value="RNA_pol_sigma70"/>
</dbReference>
<dbReference type="PANTHER" id="PTHR30603:SF50">
    <property type="entry name" value="RNA POLYMERASE SIGMA-70 LIKE DOMAIN, RNA POLYMERASE SIGMA-B_F_G TYPE-RELATED"/>
    <property type="match status" value="1"/>
</dbReference>
<reference evidence="9" key="1">
    <citation type="submission" date="2023-10" db="EMBL/GenBank/DDBJ databases">
        <authorList>
            <person name="Domelevo Entfellner J.-B."/>
        </authorList>
    </citation>
    <scope>NUCLEOTIDE SEQUENCE</scope>
</reference>
<dbReference type="Gene3D" id="1.20.120.1810">
    <property type="match status" value="1"/>
</dbReference>
<evidence type="ECO:0000313" key="10">
    <source>
        <dbReference type="Proteomes" id="UP001189624"/>
    </source>
</evidence>
<dbReference type="InterPro" id="IPR014284">
    <property type="entry name" value="RNA_pol_sigma-70_dom"/>
</dbReference>
<evidence type="ECO:0000259" key="8">
    <source>
        <dbReference type="PROSITE" id="PS00716"/>
    </source>
</evidence>
<dbReference type="InterPro" id="IPR013325">
    <property type="entry name" value="RNA_pol_sigma_r2"/>
</dbReference>
<dbReference type="InterPro" id="IPR050239">
    <property type="entry name" value="Sigma-70_RNA_pol_init_factors"/>
</dbReference>
<dbReference type="GO" id="GO:0016987">
    <property type="term" value="F:sigma factor activity"/>
    <property type="evidence" value="ECO:0007669"/>
    <property type="project" value="UniProtKB-UniRule"/>
</dbReference>
<comment type="subcellular location">
    <subcellularLocation>
        <location evidence="6">Plastid</location>
        <location evidence="6">Chloroplast</location>
    </subcellularLocation>
</comment>
<dbReference type="SUPFAM" id="SSF88659">
    <property type="entry name" value="Sigma3 and sigma4 domains of RNA polymerase sigma factors"/>
    <property type="match status" value="2"/>
</dbReference>
<dbReference type="GO" id="GO:0009507">
    <property type="term" value="C:chloroplast"/>
    <property type="evidence" value="ECO:0007669"/>
    <property type="project" value="UniProtKB-SubCell"/>
</dbReference>
<sequence>MRHFFGLGCKVFGDTNWARTEEPNPLSEKQRNSEVRNRLRLCEAFFSHFIRFYLNITPRHGGKEATHAFPLQNDHAATFFCYHFTTLMYYAVLPVPMEFARTMFCSSPPFPPRTHPWNTLPPSSSTSVLMLREQASSTVASWSSNFSAQNFPASVLLQEQRDEYRPLLHMSKDDKTSQALLNTRQMDKDTVHEENDTGIADQVVLDFRKHLHLWPRLQNLLDSSQTGEIAASSTLQHVSVDSERCKSGVQCNGVSLAKKALSTAKQASSVDENLKSIKADDDSVPFGLASTSLVDPSIGRNKTVRSTRLLERRAKQRKLPKSKVKDDEAYLTRKDAAQERLLEKKNINEEFDQNDTLRMFLRGPETKQLLTLEQESQLISQIQDLLRLEELKTRLQSQFGREPTIAEWAEGAGLNSRMLHAQLRHGNRSREKLIQANLRMVVHVAKSYQGRGLSLQDLLQEGSMGLMKSVEKFNPLAGCRFGNYAFWWIRQAIRKAVFRHSRTIRLPEKVYILLGKVMEAKKLYIQEGNLRPSKEELARRVGITVEKIDKLLYSARIPISMQQTVWADQDTTFQEITADPTVEATDVSVEKQLMRRHVLNVLSILRPKERKIIRLRYGFEDGEQKSLSEIGDIFGLSKERVRQLEMRALYKLKKCLVKQGLDAYVDLLL</sequence>
<dbReference type="Gene3D" id="1.10.10.10">
    <property type="entry name" value="Winged helix-like DNA-binding domain superfamily/Winged helix DNA-binding domain"/>
    <property type="match status" value="2"/>
</dbReference>
<keyword evidence="10" id="KW-1185">Reference proteome</keyword>
<evidence type="ECO:0000256" key="3">
    <source>
        <dbReference type="ARBA" id="ARBA00023082"/>
    </source>
</evidence>
<feature type="domain" description="RNA polymerase sigma-70" evidence="7">
    <location>
        <begin position="457"/>
        <end position="470"/>
    </location>
</feature>
<dbReference type="CDD" id="cd06171">
    <property type="entry name" value="Sigma70_r4"/>
    <property type="match status" value="1"/>
</dbReference>
<evidence type="ECO:0000256" key="6">
    <source>
        <dbReference type="PIRNR" id="PIRNR000767"/>
    </source>
</evidence>
<keyword evidence="6" id="KW-0150">Chloroplast</keyword>
<keyword evidence="5 6" id="KW-0804">Transcription</keyword>
<dbReference type="Gramene" id="rna-AYBTSS11_LOCUS21806">
    <property type="protein sequence ID" value="CAJ1968608.1"/>
    <property type="gene ID" value="gene-AYBTSS11_LOCUS21806"/>
</dbReference>
<dbReference type="InterPro" id="IPR007624">
    <property type="entry name" value="RNA_pol_sigma70_r3"/>
</dbReference>
<evidence type="ECO:0000256" key="2">
    <source>
        <dbReference type="ARBA" id="ARBA00023015"/>
    </source>
</evidence>
<name>A0AA86SS80_9FABA</name>
<dbReference type="GO" id="GO:0071482">
    <property type="term" value="P:cellular response to light stimulus"/>
    <property type="evidence" value="ECO:0007669"/>
    <property type="project" value="UniProtKB-ARBA"/>
</dbReference>
<dbReference type="NCBIfam" id="TIGR02937">
    <property type="entry name" value="sigma70-ECF"/>
    <property type="match status" value="1"/>
</dbReference>
<dbReference type="PIRSF" id="PIRSF000767">
    <property type="entry name" value="RNA_pol_sigma_SigB/C/D"/>
    <property type="match status" value="1"/>
</dbReference>
<dbReference type="InterPro" id="IPR007630">
    <property type="entry name" value="RNA_pol_sigma70_r4"/>
</dbReference>
<evidence type="ECO:0000313" key="9">
    <source>
        <dbReference type="EMBL" id="CAJ1968608.1"/>
    </source>
</evidence>
<dbReference type="Proteomes" id="UP001189624">
    <property type="component" value="Chromosome 7"/>
</dbReference>
<gene>
    <name evidence="9" type="ORF">AYBTSS11_LOCUS21806</name>
</gene>
<dbReference type="InterPro" id="IPR016262">
    <property type="entry name" value="RNA_pol_sigma_SigB/C/D/F"/>
</dbReference>